<dbReference type="EC" id="7.1.1.-" evidence="2"/>
<keyword evidence="2" id="KW-1003">Cell membrane</keyword>
<accession>A0A537JEK3</accession>
<dbReference type="NCBIfam" id="NF004739">
    <property type="entry name" value="PRK06075.1"/>
    <property type="match status" value="1"/>
</dbReference>
<keyword evidence="2" id="KW-0813">Transport</keyword>
<keyword evidence="1 2" id="KW-0874">Quinone</keyword>
<evidence type="ECO:0000313" key="5">
    <source>
        <dbReference type="Proteomes" id="UP000318093"/>
    </source>
</evidence>
<name>A0A537JEK3_9BACT</name>
<keyword evidence="2" id="KW-0472">Membrane</keyword>
<dbReference type="EMBL" id="VBAN01000185">
    <property type="protein sequence ID" value="TMI81949.1"/>
    <property type="molecule type" value="Genomic_DNA"/>
</dbReference>
<comment type="subcellular location">
    <subcellularLocation>
        <location evidence="2">Cell membrane</location>
        <topology evidence="2">Peripheral membrane protein</topology>
        <orientation evidence="2">Cytoplasmic side</orientation>
    </subcellularLocation>
</comment>
<evidence type="ECO:0000259" key="3">
    <source>
        <dbReference type="Pfam" id="PF00346"/>
    </source>
</evidence>
<keyword evidence="2" id="KW-0830">Ubiquinone</keyword>
<feature type="domain" description="NADH-quinone oxidoreductase subunit D" evidence="3">
    <location>
        <begin position="292"/>
        <end position="367"/>
    </location>
</feature>
<proteinExistence type="inferred from homology"/>
<dbReference type="GO" id="GO:0051287">
    <property type="term" value="F:NAD binding"/>
    <property type="evidence" value="ECO:0007669"/>
    <property type="project" value="InterPro"/>
</dbReference>
<protein>
    <recommendedName>
        <fullName evidence="2">NADH-quinone oxidoreductase subunit D</fullName>
        <ecNumber evidence="2">7.1.1.-</ecNumber>
    </recommendedName>
    <alternativeName>
        <fullName evidence="2">NADH dehydrogenase I subunit D</fullName>
    </alternativeName>
    <alternativeName>
        <fullName evidence="2">NDH-1 subunit D</fullName>
    </alternativeName>
</protein>
<dbReference type="GO" id="GO:0005886">
    <property type="term" value="C:plasma membrane"/>
    <property type="evidence" value="ECO:0007669"/>
    <property type="project" value="UniProtKB-SubCell"/>
</dbReference>
<dbReference type="InterPro" id="IPR022885">
    <property type="entry name" value="NDH1_su_D/H"/>
</dbReference>
<dbReference type="Pfam" id="PF00346">
    <property type="entry name" value="Complex1_49kDa"/>
    <property type="match status" value="2"/>
</dbReference>
<dbReference type="InterPro" id="IPR029014">
    <property type="entry name" value="NiFe-Hase_large"/>
</dbReference>
<evidence type="ECO:0000256" key="1">
    <source>
        <dbReference type="ARBA" id="ARBA00022719"/>
    </source>
</evidence>
<keyword evidence="2" id="KW-0520">NAD</keyword>
<gene>
    <name evidence="2" type="primary">nuoD</name>
    <name evidence="4" type="ORF">E6H03_06310</name>
</gene>
<keyword evidence="2" id="KW-1278">Translocase</keyword>
<dbReference type="SUPFAM" id="SSF56762">
    <property type="entry name" value="HydB/Nqo4-like"/>
    <property type="match status" value="1"/>
</dbReference>
<dbReference type="AlphaFoldDB" id="A0A537JEK3"/>
<evidence type="ECO:0000256" key="2">
    <source>
        <dbReference type="HAMAP-Rule" id="MF_01358"/>
    </source>
</evidence>
<sequence>MALRTEELMLNMGPQHPSTHGVLRLVVTLDGENVMDVQPDIGYLHSSVEKMMEHRTYVQNVALVDRGMDYLIALNNEQAYCLAVEQLAGIVTPERARYIRVIFDELNRIASHLVWLGTWAIDLGATTVFLWCFREREMILDLFEKVTGGRLHHVYYRLGGVYADLPEGWVEECGAFLDYFLTRVDEYETLLTKNPIFLARTKGVGTISRADAIAMGASGPVARASGVAYDVRKAAPYEVYDRMEFNVPVLTDGDCYARYLVRLTEMRESVRILRQALLNLPGGEIRARVPMTMKAPRGEIYVHTESPRGDLGIYLVSDGGETPYRVKIRAPSFSNLYALTEMMKGWKIADVIAILGSIDIVLSDVDR</sequence>
<dbReference type="Gene3D" id="1.10.645.10">
    <property type="entry name" value="Cytochrome-c3 Hydrogenase, chain B"/>
    <property type="match status" value="1"/>
</dbReference>
<comment type="catalytic activity">
    <reaction evidence="2">
        <text>a quinone + NADH + 5 H(+)(in) = a quinol + NAD(+) + 4 H(+)(out)</text>
        <dbReference type="Rhea" id="RHEA:57888"/>
        <dbReference type="ChEBI" id="CHEBI:15378"/>
        <dbReference type="ChEBI" id="CHEBI:24646"/>
        <dbReference type="ChEBI" id="CHEBI:57540"/>
        <dbReference type="ChEBI" id="CHEBI:57945"/>
        <dbReference type="ChEBI" id="CHEBI:132124"/>
    </reaction>
</comment>
<comment type="caution">
    <text evidence="4">The sequence shown here is derived from an EMBL/GenBank/DDBJ whole genome shotgun (WGS) entry which is preliminary data.</text>
</comment>
<evidence type="ECO:0000313" key="4">
    <source>
        <dbReference type="EMBL" id="TMI81949.1"/>
    </source>
</evidence>
<comment type="similarity">
    <text evidence="2">Belongs to the complex I 49 kDa subunit family.</text>
</comment>
<feature type="domain" description="NADH-quinone oxidoreductase subunit D" evidence="3">
    <location>
        <begin position="122"/>
        <end position="290"/>
    </location>
</feature>
<organism evidence="4 5">
    <name type="scientific">Candidatus Segetimicrobium genomatis</name>
    <dbReference type="NCBI Taxonomy" id="2569760"/>
    <lineage>
        <taxon>Bacteria</taxon>
        <taxon>Bacillati</taxon>
        <taxon>Candidatus Sysuimicrobiota</taxon>
        <taxon>Candidatus Sysuimicrobiia</taxon>
        <taxon>Candidatus Sysuimicrobiales</taxon>
        <taxon>Candidatus Segetimicrobiaceae</taxon>
        <taxon>Candidatus Segetimicrobium</taxon>
    </lineage>
</organism>
<comment type="subunit">
    <text evidence="2">NDH-1 is composed of 14 different subunits. Subunits NuoB, C, D, E, F, and G constitute the peripheral sector of the complex.</text>
</comment>
<keyword evidence="4" id="KW-0560">Oxidoreductase</keyword>
<dbReference type="PANTHER" id="PTHR11993">
    <property type="entry name" value="NADH-UBIQUINONE OXIDOREDUCTASE 49 KDA SUBUNIT"/>
    <property type="match status" value="1"/>
</dbReference>
<dbReference type="GO" id="GO:0050136">
    <property type="term" value="F:NADH dehydrogenase (quinone) (non-electrogenic) activity"/>
    <property type="evidence" value="ECO:0007669"/>
    <property type="project" value="UniProtKB-UniRule"/>
</dbReference>
<dbReference type="HAMAP" id="MF_01358">
    <property type="entry name" value="NDH1_NuoD"/>
    <property type="match status" value="1"/>
</dbReference>
<dbReference type="Proteomes" id="UP000318093">
    <property type="component" value="Unassembled WGS sequence"/>
</dbReference>
<dbReference type="InterPro" id="IPR001135">
    <property type="entry name" value="NADH_Q_OxRdtase_suD"/>
</dbReference>
<comment type="function">
    <text evidence="2">NDH-1 shuttles electrons from NADH, via FMN and iron-sulfur (Fe-S) centers, to quinones in the respiratory chain. The immediate electron acceptor for the enzyme in this species is believed to be ubiquinone. Couples the redox reaction to proton translocation (for every two electrons transferred, four hydrogen ions are translocated across the cytoplasmic membrane), and thus conserves the redox energy in a proton gradient.</text>
</comment>
<dbReference type="GO" id="GO:0048038">
    <property type="term" value="F:quinone binding"/>
    <property type="evidence" value="ECO:0007669"/>
    <property type="project" value="UniProtKB-KW"/>
</dbReference>
<dbReference type="PANTHER" id="PTHR11993:SF10">
    <property type="entry name" value="NADH DEHYDROGENASE [UBIQUINONE] IRON-SULFUR PROTEIN 2, MITOCHONDRIAL"/>
    <property type="match status" value="1"/>
</dbReference>
<reference evidence="4 5" key="1">
    <citation type="journal article" date="2019" name="Nat. Microbiol.">
        <title>Mediterranean grassland soil C-N compound turnover is dependent on rainfall and depth, and is mediated by genomically divergent microorganisms.</title>
        <authorList>
            <person name="Diamond S."/>
            <person name="Andeer P.F."/>
            <person name="Li Z."/>
            <person name="Crits-Christoph A."/>
            <person name="Burstein D."/>
            <person name="Anantharaman K."/>
            <person name="Lane K.R."/>
            <person name="Thomas B.C."/>
            <person name="Pan C."/>
            <person name="Northen T.R."/>
            <person name="Banfield J.F."/>
        </authorList>
    </citation>
    <scope>NUCLEOTIDE SEQUENCE [LARGE SCALE GENOMIC DNA]</scope>
    <source>
        <strain evidence="4">NP_6</strain>
    </source>
</reference>